<keyword evidence="3" id="KW-1185">Reference proteome</keyword>
<protein>
    <recommendedName>
        <fullName evidence="4">Protein FAR1-RELATED SEQUENCE</fullName>
    </recommendedName>
</protein>
<accession>A0A5N6LE11</accession>
<evidence type="ECO:0000256" key="1">
    <source>
        <dbReference type="SAM" id="MobiDB-lite"/>
    </source>
</evidence>
<feature type="compositionally biased region" description="Basic and acidic residues" evidence="1">
    <location>
        <begin position="108"/>
        <end position="129"/>
    </location>
</feature>
<dbReference type="Proteomes" id="UP000326396">
    <property type="component" value="Unassembled WGS sequence"/>
</dbReference>
<proteinExistence type="predicted"/>
<evidence type="ECO:0000313" key="3">
    <source>
        <dbReference type="Proteomes" id="UP000326396"/>
    </source>
</evidence>
<evidence type="ECO:0000313" key="2">
    <source>
        <dbReference type="EMBL" id="KAD0728472.1"/>
    </source>
</evidence>
<dbReference type="EMBL" id="SZYD01001444">
    <property type="protein sequence ID" value="KAD0728472.1"/>
    <property type="molecule type" value="Genomic_DNA"/>
</dbReference>
<dbReference type="AlphaFoldDB" id="A0A5N6LE11"/>
<dbReference type="PANTHER" id="PTHR31569:SF4">
    <property type="entry name" value="SWIM-TYPE DOMAIN-CONTAINING PROTEIN"/>
    <property type="match status" value="1"/>
</dbReference>
<dbReference type="PANTHER" id="PTHR31569">
    <property type="entry name" value="SWIM-TYPE DOMAIN-CONTAINING PROTEIN"/>
    <property type="match status" value="1"/>
</dbReference>
<feature type="region of interest" description="Disordered" evidence="1">
    <location>
        <begin position="74"/>
        <end position="171"/>
    </location>
</feature>
<dbReference type="OrthoDB" id="1923014at2759"/>
<comment type="caution">
    <text evidence="2">The sequence shown here is derived from an EMBL/GenBank/DDBJ whole genome shotgun (WGS) entry which is preliminary data.</text>
</comment>
<sequence>MYGLFVIVVANTRPLRRVDAPAARKIGCPFKLVGVYNEKRLVWQLEVRNDEHNHEAAQHLEGHPFVRRLSQDKQKMVGQLTEQHMDPRNILSTIKKQNPDNVSAERYAALDDRSRDREVQVGRSIEEKRKKERKKKERKEEKKEEKEKRGRGRSEQRSMIPSLDRESKSCEPLEDGVSPHYKCFVHLATGLVELIEMDNNDCGYCVVWLNDSQRCVNCGVEQMVDGNVHVDSQVVYPYGIWNTLGGMVNELMVNLNVVFAGAKELGER</sequence>
<feature type="compositionally biased region" description="Polar residues" evidence="1">
    <location>
        <begin position="90"/>
        <end position="101"/>
    </location>
</feature>
<evidence type="ECO:0008006" key="4">
    <source>
        <dbReference type="Google" id="ProtNLM"/>
    </source>
</evidence>
<organism evidence="2 3">
    <name type="scientific">Mikania micrantha</name>
    <name type="common">bitter vine</name>
    <dbReference type="NCBI Taxonomy" id="192012"/>
    <lineage>
        <taxon>Eukaryota</taxon>
        <taxon>Viridiplantae</taxon>
        <taxon>Streptophyta</taxon>
        <taxon>Embryophyta</taxon>
        <taxon>Tracheophyta</taxon>
        <taxon>Spermatophyta</taxon>
        <taxon>Magnoliopsida</taxon>
        <taxon>eudicotyledons</taxon>
        <taxon>Gunneridae</taxon>
        <taxon>Pentapetalae</taxon>
        <taxon>asterids</taxon>
        <taxon>campanulids</taxon>
        <taxon>Asterales</taxon>
        <taxon>Asteraceae</taxon>
        <taxon>Asteroideae</taxon>
        <taxon>Heliantheae alliance</taxon>
        <taxon>Eupatorieae</taxon>
        <taxon>Mikania</taxon>
    </lineage>
</organism>
<dbReference type="InterPro" id="IPR052579">
    <property type="entry name" value="Zinc_finger_SWIM"/>
</dbReference>
<name>A0A5N6LE11_9ASTR</name>
<feature type="compositionally biased region" description="Basic and acidic residues" evidence="1">
    <location>
        <begin position="138"/>
        <end position="156"/>
    </location>
</feature>
<gene>
    <name evidence="2" type="ORF">E3N88_43795</name>
</gene>
<reference evidence="2 3" key="1">
    <citation type="submission" date="2019-05" db="EMBL/GenBank/DDBJ databases">
        <title>Mikania micrantha, genome provides insights into the molecular mechanism of rapid growth.</title>
        <authorList>
            <person name="Liu B."/>
        </authorList>
    </citation>
    <scope>NUCLEOTIDE SEQUENCE [LARGE SCALE GENOMIC DNA]</scope>
    <source>
        <strain evidence="2">NLD-2019</strain>
        <tissue evidence="2">Leaf</tissue>
    </source>
</reference>